<feature type="region of interest" description="Disordered" evidence="1">
    <location>
        <begin position="474"/>
        <end position="508"/>
    </location>
</feature>
<feature type="domain" description="Ribosomal RNA methyltransferase FtsJ" evidence="2">
    <location>
        <begin position="107"/>
        <end position="324"/>
    </location>
</feature>
<evidence type="ECO:0000259" key="2">
    <source>
        <dbReference type="Pfam" id="PF01728"/>
    </source>
</evidence>
<dbReference type="SUPFAM" id="SSF53335">
    <property type="entry name" value="S-adenosyl-L-methionine-dependent methyltransferases"/>
    <property type="match status" value="1"/>
</dbReference>
<accession>A0A6C0EXH2</accession>
<dbReference type="PANTHER" id="PTHR16121">
    <property type="entry name" value="CAP-SPECIFIC MRNA (NUCLEOSIDE-2'-O-)-METHYLTRANSFERASE 1-RELATED"/>
    <property type="match status" value="1"/>
</dbReference>
<dbReference type="PANTHER" id="PTHR16121:SF0">
    <property type="entry name" value="CAP-SPECIFIC MRNA (NUCLEOSIDE-2'-O-)-METHYLTRANSFERASE 1"/>
    <property type="match status" value="1"/>
</dbReference>
<protein>
    <recommendedName>
        <fullName evidence="2">Ribosomal RNA methyltransferase FtsJ domain-containing protein</fullName>
    </recommendedName>
</protein>
<feature type="compositionally biased region" description="Low complexity" evidence="1">
    <location>
        <begin position="498"/>
        <end position="508"/>
    </location>
</feature>
<name>A0A6C0EXH2_9ZZZZ</name>
<dbReference type="InterPro" id="IPR002877">
    <property type="entry name" value="RNA_MeTrfase_FtsJ_dom"/>
</dbReference>
<dbReference type="InterPro" id="IPR050851">
    <property type="entry name" value="mRNA_Cap_2O-Ribose_MeTrfase"/>
</dbReference>
<evidence type="ECO:0000256" key="1">
    <source>
        <dbReference type="SAM" id="MobiDB-lite"/>
    </source>
</evidence>
<dbReference type="InterPro" id="IPR029063">
    <property type="entry name" value="SAM-dependent_MTases_sf"/>
</dbReference>
<dbReference type="AlphaFoldDB" id="A0A6C0EXH2"/>
<evidence type="ECO:0000313" key="3">
    <source>
        <dbReference type="EMBL" id="QHT33462.1"/>
    </source>
</evidence>
<dbReference type="GO" id="GO:0005634">
    <property type="term" value="C:nucleus"/>
    <property type="evidence" value="ECO:0007669"/>
    <property type="project" value="UniProtKB-ARBA"/>
</dbReference>
<dbReference type="Gene3D" id="3.40.50.12760">
    <property type="match status" value="1"/>
</dbReference>
<dbReference type="GO" id="GO:0006370">
    <property type="term" value="P:7-methylguanosine mRNA capping"/>
    <property type="evidence" value="ECO:0007669"/>
    <property type="project" value="TreeGrafter"/>
</dbReference>
<dbReference type="GO" id="GO:0032259">
    <property type="term" value="P:methylation"/>
    <property type="evidence" value="ECO:0007669"/>
    <property type="project" value="InterPro"/>
</dbReference>
<dbReference type="GO" id="GO:0004483">
    <property type="term" value="F:methyltransferase cap1 activity"/>
    <property type="evidence" value="ECO:0007669"/>
    <property type="project" value="TreeGrafter"/>
</dbReference>
<feature type="compositionally biased region" description="Low complexity" evidence="1">
    <location>
        <begin position="474"/>
        <end position="486"/>
    </location>
</feature>
<organism evidence="3">
    <name type="scientific">viral metagenome</name>
    <dbReference type="NCBI Taxonomy" id="1070528"/>
    <lineage>
        <taxon>unclassified sequences</taxon>
        <taxon>metagenomes</taxon>
        <taxon>organismal metagenomes</taxon>
    </lineage>
</organism>
<reference evidence="3" key="1">
    <citation type="journal article" date="2020" name="Nature">
        <title>Giant virus diversity and host interactions through global metagenomics.</title>
        <authorList>
            <person name="Schulz F."/>
            <person name="Roux S."/>
            <person name="Paez-Espino D."/>
            <person name="Jungbluth S."/>
            <person name="Walsh D.A."/>
            <person name="Denef V.J."/>
            <person name="McMahon K.D."/>
            <person name="Konstantinidis K.T."/>
            <person name="Eloe-Fadrosh E.A."/>
            <person name="Kyrpides N.C."/>
            <person name="Woyke T."/>
        </authorList>
    </citation>
    <scope>NUCLEOTIDE SEQUENCE</scope>
    <source>
        <strain evidence="3">GVMAG-M-3300009161-36</strain>
    </source>
</reference>
<dbReference type="GO" id="GO:0005737">
    <property type="term" value="C:cytoplasm"/>
    <property type="evidence" value="ECO:0007669"/>
    <property type="project" value="TreeGrafter"/>
</dbReference>
<sequence length="508" mass="57244">MSYYNLISIKNPNIHNSVSFTTETQTLLPQSSAPESSSTSSSISSSSISSSCYISYSLCDYLSKFKQQIEVSSDAWDNIKKYTNPYEFIHTLIPGNKISISKLKPLSRSFYKMIELWKMFKFGEIKNSHTLPQPTSQSMPQPSSTPQSIKTFHIAEGPGGFIEATSYMRKNPDDAYYGMTLINDDPGCPGWKKSNTFLENNPNVTIINGEDGTGNILKKANYKYCKDRFLNSMDIITADGGIDVSTDFNKQEKLVSKLIIAEIIYAVTMQKKGGHFILKIFDIFSKLTVDALYLLSCLYGEVYVTKPHTSRLANSEKYIVCRNFLLDNSSDLYNAFCNEFSKLDTHDEIQSILNIDHDYYFLNKIEEINVVLGQRQLENIITTLNMISNRNNYDKVDIMKKTHIQKSINWCEKHDISCVKLYSSNNIFLSNIYDDGTPISFSKQNNNAFLKGKSSNFTSNVYIGAGNGIGGAYNKNKTITPSKESTTPPPENIIHEQSNTSNTSTTEI</sequence>
<dbReference type="EMBL" id="MN738968">
    <property type="protein sequence ID" value="QHT33462.1"/>
    <property type="molecule type" value="Genomic_DNA"/>
</dbReference>
<dbReference type="Pfam" id="PF01728">
    <property type="entry name" value="FtsJ"/>
    <property type="match status" value="1"/>
</dbReference>
<proteinExistence type="predicted"/>